<reference evidence="2" key="1">
    <citation type="submission" date="2022-06" db="EMBL/GenBank/DDBJ databases">
        <title>WGS of actinobacteria.</title>
        <authorList>
            <person name="Thawai C."/>
        </authorList>
    </citation>
    <scope>NUCLEOTIDE SEQUENCE</scope>
    <source>
        <strain evidence="2">DSM 42010</strain>
    </source>
</reference>
<dbReference type="PANTHER" id="PTHR43591:SF24">
    <property type="entry name" value="2-METHOXY-6-POLYPRENYL-1,4-BENZOQUINOL METHYLASE, MITOCHONDRIAL"/>
    <property type="match status" value="1"/>
</dbReference>
<dbReference type="GO" id="GO:0008757">
    <property type="term" value="F:S-adenosylmethionine-dependent methyltransferase activity"/>
    <property type="evidence" value="ECO:0007669"/>
    <property type="project" value="InterPro"/>
</dbReference>
<gene>
    <name evidence="2" type="ORF">NQU54_39945</name>
</gene>
<dbReference type="InterPro" id="IPR013216">
    <property type="entry name" value="Methyltransf_11"/>
</dbReference>
<evidence type="ECO:0000313" key="2">
    <source>
        <dbReference type="EMBL" id="MCQ8835061.1"/>
    </source>
</evidence>
<dbReference type="RefSeq" id="WP_257635274.1">
    <property type="nucleotide sequence ID" value="NZ_JANIIC010000068.1"/>
</dbReference>
<name>A0A9X2RY05_STRMQ</name>
<dbReference type="AlphaFoldDB" id="A0A9X2RY05"/>
<accession>A0A9X2RY05</accession>
<dbReference type="CDD" id="cd02440">
    <property type="entry name" value="AdoMet_MTases"/>
    <property type="match status" value="1"/>
</dbReference>
<evidence type="ECO:0000313" key="3">
    <source>
        <dbReference type="Proteomes" id="UP001142400"/>
    </source>
</evidence>
<dbReference type="EMBL" id="JANIIC010000068">
    <property type="protein sequence ID" value="MCQ8835061.1"/>
    <property type="molecule type" value="Genomic_DNA"/>
</dbReference>
<feature type="domain" description="Methyltransferase type 11" evidence="1">
    <location>
        <begin position="5"/>
        <end position="99"/>
    </location>
</feature>
<sequence length="199" mass="21841">MATSLDVGSGTLRYPQVLNRFGVRSYGIDLSDAGIRACVDQRWAGRFAVADGTAMPFRDGSFDLVTCMMGTVNHLSAAQRERFLAESFRTLRPGGLLVVSAWDPACRFQTFMSFYSPAEMAQLRTRLTEREPLRAECAAAGFGDVRTTPFCTFPDWLVTGAGAAGTNADRLARLVDLDRDRTAHDPTVSGQMFLLSARR</sequence>
<protein>
    <submittedName>
        <fullName evidence="2">Class I SAM-dependent methyltransferase</fullName>
    </submittedName>
</protein>
<dbReference type="Gene3D" id="3.40.50.150">
    <property type="entry name" value="Vaccinia Virus protein VP39"/>
    <property type="match status" value="1"/>
</dbReference>
<dbReference type="GO" id="GO:0032259">
    <property type="term" value="P:methylation"/>
    <property type="evidence" value="ECO:0007669"/>
    <property type="project" value="UniProtKB-KW"/>
</dbReference>
<dbReference type="Pfam" id="PF08241">
    <property type="entry name" value="Methyltransf_11"/>
    <property type="match status" value="1"/>
</dbReference>
<keyword evidence="2" id="KW-0489">Methyltransferase</keyword>
<keyword evidence="2" id="KW-0808">Transferase</keyword>
<dbReference type="Proteomes" id="UP001142400">
    <property type="component" value="Unassembled WGS sequence"/>
</dbReference>
<keyword evidence="3" id="KW-1185">Reference proteome</keyword>
<proteinExistence type="predicted"/>
<organism evidence="2 3">
    <name type="scientific">Streptomyces malaysiensis subsp. samsunensis</name>
    <dbReference type="NCBI Taxonomy" id="459658"/>
    <lineage>
        <taxon>Bacteria</taxon>
        <taxon>Bacillati</taxon>
        <taxon>Actinomycetota</taxon>
        <taxon>Actinomycetes</taxon>
        <taxon>Kitasatosporales</taxon>
        <taxon>Streptomycetaceae</taxon>
        <taxon>Streptomyces</taxon>
        <taxon>Streptomyces violaceusniger group</taxon>
    </lineage>
</organism>
<evidence type="ECO:0000259" key="1">
    <source>
        <dbReference type="Pfam" id="PF08241"/>
    </source>
</evidence>
<dbReference type="InterPro" id="IPR029063">
    <property type="entry name" value="SAM-dependent_MTases_sf"/>
</dbReference>
<comment type="caution">
    <text evidence="2">The sequence shown here is derived from an EMBL/GenBank/DDBJ whole genome shotgun (WGS) entry which is preliminary data.</text>
</comment>
<dbReference type="PANTHER" id="PTHR43591">
    <property type="entry name" value="METHYLTRANSFERASE"/>
    <property type="match status" value="1"/>
</dbReference>
<dbReference type="SUPFAM" id="SSF53335">
    <property type="entry name" value="S-adenosyl-L-methionine-dependent methyltransferases"/>
    <property type="match status" value="1"/>
</dbReference>